<evidence type="ECO:0000313" key="3">
    <source>
        <dbReference type="Proteomes" id="UP000230551"/>
    </source>
</evidence>
<protein>
    <submittedName>
        <fullName evidence="2">DinB family protein</fullName>
    </submittedName>
</protein>
<dbReference type="Pfam" id="PF12867">
    <property type="entry name" value="DinB_2"/>
    <property type="match status" value="1"/>
</dbReference>
<dbReference type="SUPFAM" id="SSF109854">
    <property type="entry name" value="DinB/YfiT-like putative metalloenzymes"/>
    <property type="match status" value="1"/>
</dbReference>
<dbReference type="RefSeq" id="WP_090586009.1">
    <property type="nucleotide sequence ID" value="NZ_CP104302.1"/>
</dbReference>
<organism evidence="2 3">
    <name type="scientific">Mycolicibacterium brumae</name>
    <dbReference type="NCBI Taxonomy" id="85968"/>
    <lineage>
        <taxon>Bacteria</taxon>
        <taxon>Bacillati</taxon>
        <taxon>Actinomycetota</taxon>
        <taxon>Actinomycetes</taxon>
        <taxon>Mycobacteriales</taxon>
        <taxon>Mycobacteriaceae</taxon>
        <taxon>Mycolicibacterium</taxon>
    </lineage>
</organism>
<evidence type="ECO:0000259" key="1">
    <source>
        <dbReference type="Pfam" id="PF12867"/>
    </source>
</evidence>
<name>A0A2G5P4I7_9MYCO</name>
<reference evidence="2 3" key="1">
    <citation type="journal article" date="2017" name="Infect. Genet. Evol.">
        <title>The new phylogeny of the genus Mycobacterium: The old and the news.</title>
        <authorList>
            <person name="Tortoli E."/>
            <person name="Fedrizzi T."/>
            <person name="Meehan C.J."/>
            <person name="Trovato A."/>
            <person name="Grottola A."/>
            <person name="Giacobazzi E."/>
            <person name="Serpini G.F."/>
            <person name="Tagliazucchi S."/>
            <person name="Fabio A."/>
            <person name="Bettua C."/>
            <person name="Bertorelli R."/>
            <person name="Frascaro F."/>
            <person name="De Sanctis V."/>
            <person name="Pecorari M."/>
            <person name="Jousson O."/>
            <person name="Segata N."/>
            <person name="Cirillo D.M."/>
        </authorList>
    </citation>
    <scope>NUCLEOTIDE SEQUENCE [LARGE SCALE GENOMIC DNA]</scope>
    <source>
        <strain evidence="2 3">CIP1034565</strain>
    </source>
</reference>
<comment type="caution">
    <text evidence="2">The sequence shown here is derived from an EMBL/GenBank/DDBJ whole genome shotgun (WGS) entry which is preliminary data.</text>
</comment>
<dbReference type="AlphaFoldDB" id="A0A2G5P4I7"/>
<dbReference type="STRING" id="85968.GCA_900073015_00677"/>
<accession>A0A2G5P4I7</accession>
<evidence type="ECO:0000313" key="2">
    <source>
        <dbReference type="EMBL" id="PIB73272.1"/>
    </source>
</evidence>
<dbReference type="InterPro" id="IPR024775">
    <property type="entry name" value="DinB-like"/>
</dbReference>
<proteinExistence type="predicted"/>
<dbReference type="Proteomes" id="UP000230551">
    <property type="component" value="Unassembled WGS sequence"/>
</dbReference>
<gene>
    <name evidence="2" type="ORF">CQY22_017410</name>
</gene>
<feature type="domain" description="DinB-like" evidence="1">
    <location>
        <begin position="49"/>
        <end position="159"/>
    </location>
</feature>
<dbReference type="EMBL" id="PDCN02000035">
    <property type="protein sequence ID" value="PIB73272.1"/>
    <property type="molecule type" value="Genomic_DNA"/>
</dbReference>
<dbReference type="Gene3D" id="1.20.120.450">
    <property type="entry name" value="dinb family like domain"/>
    <property type="match status" value="1"/>
</dbReference>
<dbReference type="InterPro" id="IPR034660">
    <property type="entry name" value="DinB/YfiT-like"/>
</dbReference>
<keyword evidence="3" id="KW-1185">Reference proteome</keyword>
<dbReference type="OrthoDB" id="3376896at2"/>
<sequence>MTQPGVEEYGEPCRECGYSWSHSFDELIALHKRVHAGFDKTVRAHTYGARIDELAWSVGEYICHVADNESIWVERFTGLPAMAEPRVAPYDQDALAAARHYPEIPFESAMGAMRRARAAFVSAAYMTPQELTFFHPEPGAITVLDALRLAIHDSHHHLWDVRRITGAASG</sequence>